<dbReference type="InterPro" id="IPR005467">
    <property type="entry name" value="His_kinase_dom"/>
</dbReference>
<keyword evidence="5" id="KW-0175">Coiled coil</keyword>
<dbReference type="SMART" id="SM00387">
    <property type="entry name" value="HATPase_c"/>
    <property type="match status" value="1"/>
</dbReference>
<keyword evidence="3" id="KW-0597">Phosphoprotein</keyword>
<dbReference type="InterPro" id="IPR036890">
    <property type="entry name" value="HATPase_C_sf"/>
</dbReference>
<accession>A0A139BSJ1</accession>
<dbReference type="GO" id="GO:0000155">
    <property type="term" value="F:phosphorelay sensor kinase activity"/>
    <property type="evidence" value="ECO:0007669"/>
    <property type="project" value="InterPro"/>
</dbReference>
<dbReference type="CDD" id="cd04598">
    <property type="entry name" value="CBS_pair_GGDEF_EAL"/>
    <property type="match status" value="1"/>
</dbReference>
<evidence type="ECO:0000256" key="1">
    <source>
        <dbReference type="ARBA" id="ARBA00000085"/>
    </source>
</evidence>
<dbReference type="SUPFAM" id="SSF47384">
    <property type="entry name" value="Homodimeric domain of signal transducing histidine kinase"/>
    <property type="match status" value="1"/>
</dbReference>
<evidence type="ECO:0000256" key="4">
    <source>
        <dbReference type="PROSITE-ProRule" id="PRU00703"/>
    </source>
</evidence>
<proteinExistence type="predicted"/>
<dbReference type="PROSITE" id="PS50109">
    <property type="entry name" value="HIS_KIN"/>
    <property type="match status" value="1"/>
</dbReference>
<evidence type="ECO:0000256" key="2">
    <source>
        <dbReference type="ARBA" id="ARBA00012438"/>
    </source>
</evidence>
<evidence type="ECO:0000313" key="9">
    <source>
        <dbReference type="Proteomes" id="UP000070578"/>
    </source>
</evidence>
<dbReference type="Gene3D" id="1.10.287.130">
    <property type="match status" value="1"/>
</dbReference>
<dbReference type="EC" id="2.7.13.3" evidence="2"/>
<dbReference type="SUPFAM" id="SSF55874">
    <property type="entry name" value="ATPase domain of HSP90 chaperone/DNA topoisomerase II/histidine kinase"/>
    <property type="match status" value="1"/>
</dbReference>
<dbReference type="Gene3D" id="3.10.580.10">
    <property type="entry name" value="CBS-domain"/>
    <property type="match status" value="1"/>
</dbReference>
<keyword evidence="8" id="KW-0418">Kinase</keyword>
<protein>
    <recommendedName>
        <fullName evidence="2">histidine kinase</fullName>
        <ecNumber evidence="2">2.7.13.3</ecNumber>
    </recommendedName>
</protein>
<keyword evidence="8" id="KW-0808">Transferase</keyword>
<dbReference type="EMBL" id="LSLI01000048">
    <property type="protein sequence ID" value="KXS31957.1"/>
    <property type="molecule type" value="Genomic_DNA"/>
</dbReference>
<sequence length="442" mass="48611">MQQATQTGKEIFSLINTIDAISPDCSLEDVAAFFTHPQYSKLLSLPVVEEGRPVGMISRYRFMDIYLKRYARELHGKRPIRKFINGKPLLVELDQPLAVAARHVLANMQFPLTEDFIVTQGGRYLGVGFVMDLLHAMEQQMRANTMELEQANSQLKSSQLALVQSEKMASLGQMVAGIAHEINTPLGYVQNNVAIGQELFQQVQSMIAGYEALVDDLLDEQATEAQIAAQMQQIAERRADVNVQEMLGEMQGLMEDSLYGIAQISELVLNLKNFSRMDAAATEAVNLNECIESALNIGRTVLKDRVEVIKELGDIPKISCAPSQLNQVFLNLFTNAAQAMEGLGKLHIKTWSSESAVHISVADNGKGIPEEILTRIFDPFFTTKPVGEGTGLGLAITHQIIQKHGGEIHVDSRVGEGTCFHIKLPVVTSILMHQPAASEAAT</sequence>
<reference evidence="8 9" key="1">
    <citation type="submission" date="2016-02" db="EMBL/GenBank/DDBJ databases">
        <authorList>
            <person name="Wen L."/>
            <person name="He K."/>
            <person name="Yang H."/>
        </authorList>
    </citation>
    <scope>NUCLEOTIDE SEQUENCE [LARGE SCALE GENOMIC DNA]</scope>
    <source>
        <strain evidence="8">ShG14-8</strain>
    </source>
</reference>
<dbReference type="PROSITE" id="PS51371">
    <property type="entry name" value="CBS"/>
    <property type="match status" value="1"/>
</dbReference>
<dbReference type="Gene3D" id="3.30.565.10">
    <property type="entry name" value="Histidine kinase-like ATPase, C-terminal domain"/>
    <property type="match status" value="1"/>
</dbReference>
<dbReference type="CDD" id="cd00082">
    <property type="entry name" value="HisKA"/>
    <property type="match status" value="1"/>
</dbReference>
<evidence type="ECO:0000259" key="6">
    <source>
        <dbReference type="PROSITE" id="PS50109"/>
    </source>
</evidence>
<dbReference type="Pfam" id="PF02518">
    <property type="entry name" value="HATPase_c"/>
    <property type="match status" value="1"/>
</dbReference>
<comment type="catalytic activity">
    <reaction evidence="1">
        <text>ATP + protein L-histidine = ADP + protein N-phospho-L-histidine.</text>
        <dbReference type="EC" id="2.7.13.3"/>
    </reaction>
</comment>
<keyword evidence="4" id="KW-0129">CBS domain</keyword>
<name>A0A139BSJ1_9PROT</name>
<dbReference type="AlphaFoldDB" id="A0A139BSJ1"/>
<dbReference type="InterPro" id="IPR004358">
    <property type="entry name" value="Sig_transdc_His_kin-like_C"/>
</dbReference>
<comment type="caution">
    <text evidence="8">The sequence shown here is derived from an EMBL/GenBank/DDBJ whole genome shotgun (WGS) entry which is preliminary data.</text>
</comment>
<dbReference type="InterPro" id="IPR000644">
    <property type="entry name" value="CBS_dom"/>
</dbReference>
<feature type="domain" description="CBS" evidence="7">
    <location>
        <begin position="14"/>
        <end position="74"/>
    </location>
</feature>
<feature type="coiled-coil region" evidence="5">
    <location>
        <begin position="134"/>
        <end position="168"/>
    </location>
</feature>
<dbReference type="InterPro" id="IPR046342">
    <property type="entry name" value="CBS_dom_sf"/>
</dbReference>
<organism evidence="8 9">
    <name type="scientific">Candidatus Gallionella acididurans</name>
    <dbReference type="NCBI Taxonomy" id="1796491"/>
    <lineage>
        <taxon>Bacteria</taxon>
        <taxon>Pseudomonadati</taxon>
        <taxon>Pseudomonadota</taxon>
        <taxon>Betaproteobacteria</taxon>
        <taxon>Nitrosomonadales</taxon>
        <taxon>Gallionellaceae</taxon>
        <taxon>Gallionella</taxon>
    </lineage>
</organism>
<dbReference type="Proteomes" id="UP000070578">
    <property type="component" value="Unassembled WGS sequence"/>
</dbReference>
<evidence type="ECO:0000313" key="8">
    <source>
        <dbReference type="EMBL" id="KXS31957.1"/>
    </source>
</evidence>
<dbReference type="InterPro" id="IPR003594">
    <property type="entry name" value="HATPase_dom"/>
</dbReference>
<reference evidence="8 9" key="2">
    <citation type="submission" date="2016-03" db="EMBL/GenBank/DDBJ databases">
        <title>New uncultured bacterium of the family Gallionellaceae from acid mine drainage: description and reconstruction of genome based on metagenomic analysis of microbial community.</title>
        <authorList>
            <person name="Kadnikov V."/>
            <person name="Ivasenko D."/>
            <person name="Beletsky A."/>
            <person name="Mardanov A."/>
            <person name="Danilova E."/>
            <person name="Pimenov N."/>
            <person name="Karnachuk O."/>
            <person name="Ravin N."/>
        </authorList>
    </citation>
    <scope>NUCLEOTIDE SEQUENCE [LARGE SCALE GENOMIC DNA]</scope>
    <source>
        <strain evidence="8">ShG14-8</strain>
    </source>
</reference>
<evidence type="ECO:0000256" key="3">
    <source>
        <dbReference type="ARBA" id="ARBA00022553"/>
    </source>
</evidence>
<dbReference type="PRINTS" id="PR00344">
    <property type="entry name" value="BCTRLSENSOR"/>
</dbReference>
<dbReference type="InterPro" id="IPR003661">
    <property type="entry name" value="HisK_dim/P_dom"/>
</dbReference>
<dbReference type="Pfam" id="PF00571">
    <property type="entry name" value="CBS"/>
    <property type="match status" value="1"/>
</dbReference>
<dbReference type="PANTHER" id="PTHR43065:SF50">
    <property type="entry name" value="HISTIDINE KINASE"/>
    <property type="match status" value="1"/>
</dbReference>
<dbReference type="SUPFAM" id="SSF54631">
    <property type="entry name" value="CBS-domain pair"/>
    <property type="match status" value="1"/>
</dbReference>
<evidence type="ECO:0000256" key="5">
    <source>
        <dbReference type="SAM" id="Coils"/>
    </source>
</evidence>
<dbReference type="PANTHER" id="PTHR43065">
    <property type="entry name" value="SENSOR HISTIDINE KINASE"/>
    <property type="match status" value="1"/>
</dbReference>
<gene>
    <name evidence="8" type="ORF">AWT59_1918</name>
</gene>
<feature type="domain" description="Histidine kinase" evidence="6">
    <location>
        <begin position="177"/>
        <end position="428"/>
    </location>
</feature>
<dbReference type="InterPro" id="IPR036097">
    <property type="entry name" value="HisK_dim/P_sf"/>
</dbReference>
<evidence type="ECO:0000259" key="7">
    <source>
        <dbReference type="PROSITE" id="PS51371"/>
    </source>
</evidence>